<keyword evidence="3" id="KW-0804">Transcription</keyword>
<gene>
    <name evidence="5" type="primary">lrp_1</name>
    <name evidence="5" type="ORF">LMG26845_01462</name>
</gene>
<dbReference type="SUPFAM" id="SSF54909">
    <property type="entry name" value="Dimeric alpha+beta barrel"/>
    <property type="match status" value="1"/>
</dbReference>
<keyword evidence="2" id="KW-0238">DNA-binding</keyword>
<reference evidence="5 6" key="1">
    <citation type="submission" date="2020-04" db="EMBL/GenBank/DDBJ databases">
        <authorList>
            <person name="De Canck E."/>
        </authorList>
    </citation>
    <scope>NUCLEOTIDE SEQUENCE [LARGE SCALE GENOMIC DNA]</scope>
    <source>
        <strain evidence="5 6">LMG 26845</strain>
    </source>
</reference>
<dbReference type="GO" id="GO:0005829">
    <property type="term" value="C:cytosol"/>
    <property type="evidence" value="ECO:0007669"/>
    <property type="project" value="TreeGrafter"/>
</dbReference>
<accession>A0A6J5HXD1</accession>
<dbReference type="EMBL" id="CADIJR010000009">
    <property type="protein sequence ID" value="CAB3634281.1"/>
    <property type="molecule type" value="Genomic_DNA"/>
</dbReference>
<evidence type="ECO:0000256" key="3">
    <source>
        <dbReference type="ARBA" id="ARBA00023163"/>
    </source>
</evidence>
<dbReference type="PROSITE" id="PS50956">
    <property type="entry name" value="HTH_ASNC_2"/>
    <property type="match status" value="1"/>
</dbReference>
<dbReference type="SUPFAM" id="SSF46785">
    <property type="entry name" value="Winged helix' DNA-binding domain"/>
    <property type="match status" value="1"/>
</dbReference>
<proteinExistence type="predicted"/>
<dbReference type="PRINTS" id="PR00033">
    <property type="entry name" value="HTHASNC"/>
</dbReference>
<name>A0A6J5HXD1_9BURK</name>
<evidence type="ECO:0000256" key="2">
    <source>
        <dbReference type="ARBA" id="ARBA00023125"/>
    </source>
</evidence>
<protein>
    <submittedName>
        <fullName evidence="5">Leucine-responsive regulatory protein</fullName>
    </submittedName>
</protein>
<organism evidence="5 6">
    <name type="scientific">Achromobacter insuavis</name>
    <dbReference type="NCBI Taxonomy" id="1287735"/>
    <lineage>
        <taxon>Bacteria</taxon>
        <taxon>Pseudomonadati</taxon>
        <taxon>Pseudomonadota</taxon>
        <taxon>Betaproteobacteria</taxon>
        <taxon>Burkholderiales</taxon>
        <taxon>Alcaligenaceae</taxon>
        <taxon>Achromobacter</taxon>
    </lineage>
</organism>
<dbReference type="SMART" id="SM00344">
    <property type="entry name" value="HTH_ASNC"/>
    <property type="match status" value="1"/>
</dbReference>
<dbReference type="GO" id="GO:0006355">
    <property type="term" value="P:regulation of DNA-templated transcription"/>
    <property type="evidence" value="ECO:0007669"/>
    <property type="project" value="UniProtKB-ARBA"/>
</dbReference>
<dbReference type="InterPro" id="IPR011008">
    <property type="entry name" value="Dimeric_a/b-barrel"/>
</dbReference>
<dbReference type="PROSITE" id="PS00519">
    <property type="entry name" value="HTH_ASNC_1"/>
    <property type="match status" value="1"/>
</dbReference>
<dbReference type="InterPro" id="IPR019888">
    <property type="entry name" value="Tscrpt_reg_AsnC-like"/>
</dbReference>
<dbReference type="Pfam" id="PF13412">
    <property type="entry name" value="HTH_24"/>
    <property type="match status" value="1"/>
</dbReference>
<dbReference type="Gene3D" id="1.10.10.10">
    <property type="entry name" value="Winged helix-like DNA-binding domain superfamily/Winged helix DNA-binding domain"/>
    <property type="match status" value="1"/>
</dbReference>
<dbReference type="InterPro" id="IPR011991">
    <property type="entry name" value="ArsR-like_HTH"/>
</dbReference>
<dbReference type="Pfam" id="PF01037">
    <property type="entry name" value="AsnC_trans_reg"/>
    <property type="match status" value="1"/>
</dbReference>
<dbReference type="Gene3D" id="3.30.70.920">
    <property type="match status" value="1"/>
</dbReference>
<evidence type="ECO:0000259" key="4">
    <source>
        <dbReference type="PROSITE" id="PS50956"/>
    </source>
</evidence>
<dbReference type="InterPro" id="IPR036390">
    <property type="entry name" value="WH_DNA-bd_sf"/>
</dbReference>
<evidence type="ECO:0000313" key="5">
    <source>
        <dbReference type="EMBL" id="CAB3634281.1"/>
    </source>
</evidence>
<dbReference type="GO" id="GO:0043200">
    <property type="term" value="P:response to amino acid"/>
    <property type="evidence" value="ECO:0007669"/>
    <property type="project" value="TreeGrafter"/>
</dbReference>
<dbReference type="InterPro" id="IPR019885">
    <property type="entry name" value="Tscrpt_reg_HTH_AsnC-type_CS"/>
</dbReference>
<dbReference type="FunFam" id="1.10.10.10:FF:000440">
    <property type="entry name" value="AsnC family transcriptional regulator"/>
    <property type="match status" value="1"/>
</dbReference>
<dbReference type="GO" id="GO:0043565">
    <property type="term" value="F:sequence-specific DNA binding"/>
    <property type="evidence" value="ECO:0007669"/>
    <property type="project" value="InterPro"/>
</dbReference>
<dbReference type="InterPro" id="IPR000485">
    <property type="entry name" value="AsnC-type_HTH_dom"/>
</dbReference>
<dbReference type="AlphaFoldDB" id="A0A6J5HXD1"/>
<dbReference type="InterPro" id="IPR019887">
    <property type="entry name" value="Tscrpt_reg_AsnC/Lrp_C"/>
</dbReference>
<sequence length="175" mass="19686">MIGTLNQSISQNFHFMPKRQLDAYDRRILEALQQNGRLTNVELAEQIGLSPSPCLRRVRLMEEAGVIQGYEARLAPDEVGLGLTVFVGVKVERHHERDADQFRKEVCALPEVVAAHLVSGESDFLLQVVLPDLRAYERFLLTTLLKLPGVKDIRSNFAIQTVKPQSPLPLDHLGH</sequence>
<dbReference type="PANTHER" id="PTHR30154">
    <property type="entry name" value="LEUCINE-RESPONSIVE REGULATORY PROTEIN"/>
    <property type="match status" value="1"/>
</dbReference>
<keyword evidence="6" id="KW-1185">Reference proteome</keyword>
<feature type="domain" description="HTH asnC-type" evidence="4">
    <location>
        <begin position="21"/>
        <end position="82"/>
    </location>
</feature>
<dbReference type="Proteomes" id="UP000507979">
    <property type="component" value="Unassembled WGS sequence"/>
</dbReference>
<dbReference type="InterPro" id="IPR036388">
    <property type="entry name" value="WH-like_DNA-bd_sf"/>
</dbReference>
<evidence type="ECO:0000256" key="1">
    <source>
        <dbReference type="ARBA" id="ARBA00023015"/>
    </source>
</evidence>
<evidence type="ECO:0000313" key="6">
    <source>
        <dbReference type="Proteomes" id="UP000507979"/>
    </source>
</evidence>
<keyword evidence="1" id="KW-0805">Transcription regulation</keyword>
<dbReference type="CDD" id="cd00090">
    <property type="entry name" value="HTH_ARSR"/>
    <property type="match status" value="1"/>
</dbReference>
<dbReference type="PANTHER" id="PTHR30154:SF34">
    <property type="entry name" value="TRANSCRIPTIONAL REGULATOR AZLB"/>
    <property type="match status" value="1"/>
</dbReference>